<feature type="binding site" evidence="8">
    <location>
        <position position="108"/>
    </location>
    <ligand>
        <name>[4Fe-4S] cluster</name>
        <dbReference type="ChEBI" id="CHEBI:49883"/>
        <label>1</label>
    </ligand>
</feature>
<dbReference type="GO" id="GO:0050136">
    <property type="term" value="F:NADH dehydrogenase (quinone) (non-electrogenic) activity"/>
    <property type="evidence" value="ECO:0007669"/>
    <property type="project" value="UniProtKB-UniRule"/>
</dbReference>
<reference evidence="10 11" key="1">
    <citation type="submission" date="2018-02" db="EMBL/GenBank/DDBJ databases">
        <title>novel marine gammaproteobacteria from coastal saline agro ecosystem.</title>
        <authorList>
            <person name="Krishnan R."/>
            <person name="Ramesh Kumar N."/>
        </authorList>
    </citation>
    <scope>NUCLEOTIDE SEQUENCE [LARGE SCALE GENOMIC DNA]</scope>
    <source>
        <strain evidence="10 11">228</strain>
    </source>
</reference>
<dbReference type="PROSITE" id="PS51379">
    <property type="entry name" value="4FE4S_FER_2"/>
    <property type="match status" value="2"/>
</dbReference>
<name>A0A2S5KPA9_9PROT</name>
<dbReference type="AlphaFoldDB" id="A0A2S5KPA9"/>
<dbReference type="InterPro" id="IPR017896">
    <property type="entry name" value="4Fe4S_Fe-S-bd"/>
</dbReference>
<comment type="caution">
    <text evidence="10">The sequence shown here is derived from an EMBL/GenBank/DDBJ whole genome shotgun (WGS) entry which is preliminary data.</text>
</comment>
<keyword evidence="8" id="KW-0874">Quinone</keyword>
<dbReference type="GO" id="GO:0048038">
    <property type="term" value="F:quinone binding"/>
    <property type="evidence" value="ECO:0007669"/>
    <property type="project" value="UniProtKB-KW"/>
</dbReference>
<dbReference type="GO" id="GO:0005506">
    <property type="term" value="F:iron ion binding"/>
    <property type="evidence" value="ECO:0007669"/>
    <property type="project" value="UniProtKB-UniRule"/>
</dbReference>
<dbReference type="Proteomes" id="UP000238196">
    <property type="component" value="Unassembled WGS sequence"/>
</dbReference>
<evidence type="ECO:0000313" key="11">
    <source>
        <dbReference type="Proteomes" id="UP000238196"/>
    </source>
</evidence>
<proteinExistence type="inferred from homology"/>
<evidence type="ECO:0000256" key="5">
    <source>
        <dbReference type="ARBA" id="ARBA00022967"/>
    </source>
</evidence>
<dbReference type="EMBL" id="PRLP01000048">
    <property type="protein sequence ID" value="PPC76562.1"/>
    <property type="molecule type" value="Genomic_DNA"/>
</dbReference>
<evidence type="ECO:0000256" key="6">
    <source>
        <dbReference type="ARBA" id="ARBA00023004"/>
    </source>
</evidence>
<evidence type="ECO:0000256" key="7">
    <source>
        <dbReference type="ARBA" id="ARBA00023014"/>
    </source>
</evidence>
<feature type="binding site" evidence="8">
    <location>
        <position position="58"/>
    </location>
    <ligand>
        <name>[4Fe-4S] cluster</name>
        <dbReference type="ChEBI" id="CHEBI:49883"/>
        <label>1</label>
    </ligand>
</feature>
<sequence>MKNLKNWVGEITGAFSATLKHAFAERDTVCYPAEKPDLPERWRGRIILTVTPEGEERCVACYLCSSVCPSSAITIQGAEREDDERRYAEKFEIDFTRCIFCGLCEEACPTRAIQTTNDFEMGASSRAELVYDKSRLLENHTGKYPDFDYFKRAGVPIRGKDVGEGANEKPPVDVYTLLP</sequence>
<feature type="binding site" evidence="8">
    <location>
        <position position="68"/>
    </location>
    <ligand>
        <name>[4Fe-4S] cluster</name>
        <dbReference type="ChEBI" id="CHEBI:49883"/>
        <label>2</label>
    </ligand>
</feature>
<keyword evidence="3 8" id="KW-0479">Metal-binding</keyword>
<comment type="similarity">
    <text evidence="1 8">Belongs to the complex I 23 kDa subunit family.</text>
</comment>
<accession>A0A2S5KPA9</accession>
<feature type="domain" description="4Fe-4S ferredoxin-type" evidence="9">
    <location>
        <begin position="89"/>
        <end position="118"/>
    </location>
</feature>
<protein>
    <recommendedName>
        <fullName evidence="8">NADH-quinone oxidoreductase subunit I</fullName>
        <ecNumber evidence="8">7.1.1.-</ecNumber>
    </recommendedName>
    <alternativeName>
        <fullName evidence="8">NADH dehydrogenase I subunit I</fullName>
    </alternativeName>
    <alternativeName>
        <fullName evidence="8">NDH-1 subunit I</fullName>
    </alternativeName>
</protein>
<evidence type="ECO:0000256" key="3">
    <source>
        <dbReference type="ARBA" id="ARBA00022723"/>
    </source>
</evidence>
<comment type="cofactor">
    <cofactor evidence="8">
        <name>[4Fe-4S] cluster</name>
        <dbReference type="ChEBI" id="CHEBI:49883"/>
    </cofactor>
    <text evidence="8">Binds 2 [4Fe-4S] clusters per subunit.</text>
</comment>
<keyword evidence="8" id="KW-0830">Ubiquinone</keyword>
<dbReference type="PROSITE" id="PS00198">
    <property type="entry name" value="4FE4S_FER_1"/>
    <property type="match status" value="1"/>
</dbReference>
<dbReference type="GO" id="GO:0009060">
    <property type="term" value="P:aerobic respiration"/>
    <property type="evidence" value="ECO:0007669"/>
    <property type="project" value="TreeGrafter"/>
</dbReference>
<gene>
    <name evidence="8" type="primary">nuoI</name>
    <name evidence="10" type="ORF">C4K68_14860</name>
</gene>
<feature type="binding site" evidence="8">
    <location>
        <position position="101"/>
    </location>
    <ligand>
        <name>[4Fe-4S] cluster</name>
        <dbReference type="ChEBI" id="CHEBI:49883"/>
        <label>2</label>
    </ligand>
</feature>
<keyword evidence="5 8" id="KW-1278">Translocase</keyword>
<organism evidence="10 11">
    <name type="scientific">Proteobacteria bacterium 228</name>
    <dbReference type="NCBI Taxonomy" id="2083153"/>
    <lineage>
        <taxon>Bacteria</taxon>
        <taxon>Pseudomonadati</taxon>
        <taxon>Pseudomonadota</taxon>
    </lineage>
</organism>
<dbReference type="NCBIfam" id="NF004538">
    <property type="entry name" value="PRK05888.1-4"/>
    <property type="match status" value="1"/>
</dbReference>
<dbReference type="PANTHER" id="PTHR10849">
    <property type="entry name" value="NADH DEHYDROGENASE UBIQUINONE IRON-SULFUR PROTEIN 8, MITOCHONDRIAL"/>
    <property type="match status" value="1"/>
</dbReference>
<evidence type="ECO:0000256" key="8">
    <source>
        <dbReference type="HAMAP-Rule" id="MF_01351"/>
    </source>
</evidence>
<comment type="function">
    <text evidence="8">NDH-1 shuttles electrons from NADH, via FMN and iron-sulfur (Fe-S) centers, to quinones in the respiratory chain. The immediate electron acceptor for the enzyme in this species is believed to be ubiquinone. Couples the redox reaction to proton translocation (for every two electrons transferred, four hydrogen ions are translocated across the cytoplasmic membrane), and thus conserves the redox energy in a proton gradient.</text>
</comment>
<dbReference type="InterPro" id="IPR017900">
    <property type="entry name" value="4Fe4S_Fe_S_CS"/>
</dbReference>
<keyword evidence="2 8" id="KW-0004">4Fe-4S</keyword>
<dbReference type="SUPFAM" id="SSF54862">
    <property type="entry name" value="4Fe-4S ferredoxins"/>
    <property type="match status" value="1"/>
</dbReference>
<feature type="binding site" evidence="8">
    <location>
        <position position="64"/>
    </location>
    <ligand>
        <name>[4Fe-4S] cluster</name>
        <dbReference type="ChEBI" id="CHEBI:49883"/>
        <label>1</label>
    </ligand>
</feature>
<evidence type="ECO:0000256" key="4">
    <source>
        <dbReference type="ARBA" id="ARBA00022737"/>
    </source>
</evidence>
<evidence type="ECO:0000256" key="2">
    <source>
        <dbReference type="ARBA" id="ARBA00022485"/>
    </source>
</evidence>
<dbReference type="HAMAP" id="MF_01351">
    <property type="entry name" value="NDH1_NuoI"/>
    <property type="match status" value="1"/>
</dbReference>
<comment type="subunit">
    <text evidence="8">NDH-1 is composed of 14 different subunits. Subunits NuoA, H, J, K, L, M, N constitute the membrane sector of the complex.</text>
</comment>
<evidence type="ECO:0000256" key="1">
    <source>
        <dbReference type="ARBA" id="ARBA00010277"/>
    </source>
</evidence>
<dbReference type="PANTHER" id="PTHR10849:SF20">
    <property type="entry name" value="NADH DEHYDROGENASE [UBIQUINONE] IRON-SULFUR PROTEIN 8, MITOCHONDRIAL"/>
    <property type="match status" value="1"/>
</dbReference>
<keyword evidence="8" id="KW-0520">NAD</keyword>
<dbReference type="GO" id="GO:0005886">
    <property type="term" value="C:plasma membrane"/>
    <property type="evidence" value="ECO:0007669"/>
    <property type="project" value="UniProtKB-SubCell"/>
</dbReference>
<dbReference type="GO" id="GO:0051539">
    <property type="term" value="F:4 iron, 4 sulfur cluster binding"/>
    <property type="evidence" value="ECO:0007669"/>
    <property type="project" value="UniProtKB-KW"/>
</dbReference>
<keyword evidence="4" id="KW-0677">Repeat</keyword>
<keyword evidence="7 8" id="KW-0411">Iron-sulfur</keyword>
<keyword evidence="6 8" id="KW-0408">Iron</keyword>
<feature type="binding site" evidence="8">
    <location>
        <position position="104"/>
    </location>
    <ligand>
        <name>[4Fe-4S] cluster</name>
        <dbReference type="ChEBI" id="CHEBI:49883"/>
        <label>2</label>
    </ligand>
</feature>
<dbReference type="Pfam" id="PF12838">
    <property type="entry name" value="Fer4_7"/>
    <property type="match status" value="1"/>
</dbReference>
<evidence type="ECO:0000313" key="10">
    <source>
        <dbReference type="EMBL" id="PPC76562.1"/>
    </source>
</evidence>
<dbReference type="InterPro" id="IPR010226">
    <property type="entry name" value="NADH_quinone_OxRdtase_chainI"/>
</dbReference>
<comment type="catalytic activity">
    <reaction evidence="8">
        <text>a quinone + NADH + 5 H(+)(in) = a quinol + NAD(+) + 4 H(+)(out)</text>
        <dbReference type="Rhea" id="RHEA:57888"/>
        <dbReference type="ChEBI" id="CHEBI:15378"/>
        <dbReference type="ChEBI" id="CHEBI:24646"/>
        <dbReference type="ChEBI" id="CHEBI:57540"/>
        <dbReference type="ChEBI" id="CHEBI:57945"/>
        <dbReference type="ChEBI" id="CHEBI:132124"/>
    </reaction>
</comment>
<feature type="binding site" evidence="8">
    <location>
        <position position="61"/>
    </location>
    <ligand>
        <name>[4Fe-4S] cluster</name>
        <dbReference type="ChEBI" id="CHEBI:49883"/>
        <label>1</label>
    </ligand>
</feature>
<evidence type="ECO:0000259" key="9">
    <source>
        <dbReference type="PROSITE" id="PS51379"/>
    </source>
</evidence>
<dbReference type="NCBIfam" id="TIGR01971">
    <property type="entry name" value="NuoI"/>
    <property type="match status" value="1"/>
</dbReference>
<dbReference type="EC" id="7.1.1.-" evidence="8"/>
<comment type="subcellular location">
    <subcellularLocation>
        <location evidence="8">Cell membrane</location>
        <topology evidence="8">Peripheral membrane protein</topology>
    </subcellularLocation>
</comment>
<dbReference type="NCBIfam" id="NF004536">
    <property type="entry name" value="PRK05888.1-1"/>
    <property type="match status" value="1"/>
</dbReference>
<dbReference type="Gene3D" id="3.30.70.3270">
    <property type="match status" value="1"/>
</dbReference>
<feature type="domain" description="4Fe-4S ferredoxin-type" evidence="9">
    <location>
        <begin position="48"/>
        <end position="78"/>
    </location>
</feature>
<dbReference type="OrthoDB" id="9808559at2"/>
<keyword evidence="8" id="KW-0472">Membrane</keyword>
<feature type="binding site" evidence="8">
    <location>
        <position position="98"/>
    </location>
    <ligand>
        <name>[4Fe-4S] cluster</name>
        <dbReference type="ChEBI" id="CHEBI:49883"/>
        <label>2</label>
    </ligand>
</feature>
<keyword evidence="8" id="KW-1003">Cell membrane</keyword>